<evidence type="ECO:0000256" key="1">
    <source>
        <dbReference type="SAM" id="Phobius"/>
    </source>
</evidence>
<dbReference type="AlphaFoldDB" id="A0A0F9M328"/>
<organism evidence="2">
    <name type="scientific">marine sediment metagenome</name>
    <dbReference type="NCBI Taxonomy" id="412755"/>
    <lineage>
        <taxon>unclassified sequences</taxon>
        <taxon>metagenomes</taxon>
        <taxon>ecological metagenomes</taxon>
    </lineage>
</organism>
<gene>
    <name evidence="2" type="ORF">LCGC14_1509110</name>
</gene>
<accession>A0A0F9M328</accession>
<proteinExistence type="predicted"/>
<evidence type="ECO:0000313" key="2">
    <source>
        <dbReference type="EMBL" id="KKM63667.1"/>
    </source>
</evidence>
<comment type="caution">
    <text evidence="2">The sequence shown here is derived from an EMBL/GenBank/DDBJ whole genome shotgun (WGS) entry which is preliminary data.</text>
</comment>
<name>A0A0F9M328_9ZZZZ</name>
<sequence length="72" mass="7192">MALGRLLEGFITILIGVNLIPSVADQVVLAQAGNVTGSASTILGLVTLFFALGIMIAGVNIAVGGLQDVGLI</sequence>
<protein>
    <submittedName>
        <fullName evidence="2">Uncharacterized protein</fullName>
    </submittedName>
</protein>
<reference evidence="2" key="1">
    <citation type="journal article" date="2015" name="Nature">
        <title>Complex archaea that bridge the gap between prokaryotes and eukaryotes.</title>
        <authorList>
            <person name="Spang A."/>
            <person name="Saw J.H."/>
            <person name="Jorgensen S.L."/>
            <person name="Zaremba-Niedzwiedzka K."/>
            <person name="Martijn J."/>
            <person name="Lind A.E."/>
            <person name="van Eijk R."/>
            <person name="Schleper C."/>
            <person name="Guy L."/>
            <person name="Ettema T.J."/>
        </authorList>
    </citation>
    <scope>NUCLEOTIDE SEQUENCE</scope>
</reference>
<keyword evidence="1" id="KW-1133">Transmembrane helix</keyword>
<dbReference type="EMBL" id="LAZR01011057">
    <property type="protein sequence ID" value="KKM63667.1"/>
    <property type="molecule type" value="Genomic_DNA"/>
</dbReference>
<feature type="transmembrane region" description="Helical" evidence="1">
    <location>
        <begin position="6"/>
        <end position="30"/>
    </location>
</feature>
<feature type="transmembrane region" description="Helical" evidence="1">
    <location>
        <begin position="42"/>
        <end position="63"/>
    </location>
</feature>
<keyword evidence="1" id="KW-0812">Transmembrane</keyword>
<keyword evidence="1" id="KW-0472">Membrane</keyword>